<evidence type="ECO:0000256" key="7">
    <source>
        <dbReference type="ARBA" id="ARBA00023268"/>
    </source>
</evidence>
<dbReference type="InterPro" id="IPR001509">
    <property type="entry name" value="Epimerase_deHydtase"/>
</dbReference>
<organism evidence="12 13">
    <name type="scientific">Desulfosarcina alkanivorans</name>
    <dbReference type="NCBI Taxonomy" id="571177"/>
    <lineage>
        <taxon>Bacteria</taxon>
        <taxon>Pseudomonadati</taxon>
        <taxon>Thermodesulfobacteriota</taxon>
        <taxon>Desulfobacteria</taxon>
        <taxon>Desulfobacterales</taxon>
        <taxon>Desulfosarcinaceae</taxon>
        <taxon>Desulfosarcina</taxon>
    </lineage>
</organism>
<dbReference type="GO" id="GO:0050577">
    <property type="term" value="F:GDP-L-fucose synthase activity"/>
    <property type="evidence" value="ECO:0007669"/>
    <property type="project" value="UniProtKB-UniRule"/>
</dbReference>
<dbReference type="Pfam" id="PF01370">
    <property type="entry name" value="Epimerase"/>
    <property type="match status" value="2"/>
</dbReference>
<dbReference type="PANTHER" id="PTHR43238:SF1">
    <property type="entry name" value="GDP-L-FUCOSE SYNTHASE"/>
    <property type="match status" value="1"/>
</dbReference>
<dbReference type="UniPathway" id="UPA00128">
    <property type="reaction ID" value="UER00191"/>
</dbReference>
<keyword evidence="13" id="KW-1185">Reference proteome</keyword>
<dbReference type="PANTHER" id="PTHR43238">
    <property type="entry name" value="GDP-L-FUCOSE SYNTHASE"/>
    <property type="match status" value="1"/>
</dbReference>
<feature type="binding site" evidence="9">
    <location>
        <position position="273"/>
    </location>
    <ligand>
        <name>substrate</name>
    </ligand>
</feature>
<evidence type="ECO:0000256" key="2">
    <source>
        <dbReference type="ARBA" id="ARBA00005959"/>
    </source>
</evidence>
<comment type="function">
    <text evidence="9">Catalyzes the two-step NADP-dependent conversion of GDP-4-dehydro-6-deoxy-D-mannose to GDP-fucose, involving an epimerase and a reductase reaction.</text>
</comment>
<evidence type="ECO:0000256" key="4">
    <source>
        <dbReference type="ARBA" id="ARBA00022857"/>
    </source>
</evidence>
<dbReference type="GO" id="GO:0016853">
    <property type="term" value="F:isomerase activity"/>
    <property type="evidence" value="ECO:0007669"/>
    <property type="project" value="UniProtKB-KW"/>
</dbReference>
<feature type="binding site" evidence="9">
    <location>
        <begin position="11"/>
        <end position="17"/>
    </location>
    <ligand>
        <name>NADP(+)</name>
        <dbReference type="ChEBI" id="CHEBI:58349"/>
    </ligand>
</feature>
<dbReference type="Gene3D" id="3.90.25.10">
    <property type="entry name" value="UDP-galactose 4-epimerase, domain 1"/>
    <property type="match status" value="2"/>
</dbReference>
<feature type="region of interest" description="Disordered" evidence="10">
    <location>
        <begin position="220"/>
        <end position="263"/>
    </location>
</feature>
<dbReference type="InterPro" id="IPR036291">
    <property type="entry name" value="NAD(P)-bd_dom_sf"/>
</dbReference>
<feature type="domain" description="NAD-dependent epimerase/dehydratase" evidence="11">
    <location>
        <begin position="261"/>
        <end position="294"/>
    </location>
</feature>
<comment type="similarity">
    <text evidence="2 9">Belongs to the NAD(P)-dependent epimerase/dehydratase family. Fucose synthase subfamily.</text>
</comment>
<comment type="catalytic activity">
    <reaction evidence="8 9">
        <text>GDP-beta-L-fucose + NADP(+) = GDP-4-dehydro-alpha-D-rhamnose + NADPH + H(+)</text>
        <dbReference type="Rhea" id="RHEA:18885"/>
        <dbReference type="ChEBI" id="CHEBI:15378"/>
        <dbReference type="ChEBI" id="CHEBI:57273"/>
        <dbReference type="ChEBI" id="CHEBI:57783"/>
        <dbReference type="ChEBI" id="CHEBI:57964"/>
        <dbReference type="ChEBI" id="CHEBI:58349"/>
        <dbReference type="EC" id="1.1.1.271"/>
    </reaction>
</comment>
<evidence type="ECO:0000256" key="9">
    <source>
        <dbReference type="HAMAP-Rule" id="MF_00956"/>
    </source>
</evidence>
<evidence type="ECO:0000256" key="6">
    <source>
        <dbReference type="ARBA" id="ARBA00023235"/>
    </source>
</evidence>
<feature type="binding site" evidence="9">
    <location>
        <position position="266"/>
    </location>
    <ligand>
        <name>substrate</name>
    </ligand>
</feature>
<feature type="compositionally biased region" description="Polar residues" evidence="10">
    <location>
        <begin position="220"/>
        <end position="261"/>
    </location>
</feature>
<feature type="binding site" evidence="9">
    <location>
        <position position="188"/>
    </location>
    <ligand>
        <name>substrate</name>
    </ligand>
</feature>
<sequence length="384" mass="42250">MQKNARIFIAGHAGLVGSALVRRLESAGYTRIITRTRSELDLLDQEAVADFFQAEKPAYVFLAAAKVGGIHANNTFPAEFIYQNMAIQNHVIHQSYVHGVKRLLFLGSSCIYPKLAPQPMKEEHLLTGLLEPTNEPYAIAKIAGIKMCESYNRQYGTRFMAVMPTNLYGTNDNFNLENSHVLPALIRKFHLTRLAANGDIEGIQRDEACFGPIPHDIKHSLTSVLSPQPSPGTGATQSPVLSPQSSSGTEATQSPALSPQHSVVVWGTGSPKREFLHVDDMADACVHVMNLDDKTADRELLNYPTPCFVNVGSGVDGTIRQLAEVIQEVVGFKGEVVFDASKPDGTPQKLLDVSRLAHLGWRSKISLKEGIRQAYEWYLKSAER</sequence>
<keyword evidence="7 9" id="KW-0511">Multifunctional enzyme</keyword>
<feature type="active site" description="Proton donor/acceptor" evidence="9">
    <location>
        <position position="137"/>
    </location>
</feature>
<feature type="binding site" evidence="9">
    <location>
        <position position="180"/>
    </location>
    <ligand>
        <name>NADP(+)</name>
        <dbReference type="ChEBI" id="CHEBI:58349"/>
    </ligand>
</feature>
<evidence type="ECO:0000256" key="3">
    <source>
        <dbReference type="ARBA" id="ARBA00012371"/>
    </source>
</evidence>
<feature type="binding site" evidence="9">
    <location>
        <begin position="106"/>
        <end position="109"/>
    </location>
    <ligand>
        <name>NADP(+)</name>
        <dbReference type="ChEBI" id="CHEBI:58349"/>
    </ligand>
</feature>
<dbReference type="HAMAP" id="MF_00956">
    <property type="entry name" value="GDP_fucose_synth"/>
    <property type="match status" value="1"/>
</dbReference>
<feature type="binding site" evidence="9">
    <location>
        <position position="344"/>
    </location>
    <ligand>
        <name>substrate</name>
    </ligand>
</feature>
<evidence type="ECO:0000256" key="8">
    <source>
        <dbReference type="ARBA" id="ARBA00051935"/>
    </source>
</evidence>
<dbReference type="GO" id="GO:0042351">
    <property type="term" value="P:'de novo' GDP-L-fucose biosynthetic process"/>
    <property type="evidence" value="ECO:0007669"/>
    <property type="project" value="UniProtKB-UniRule"/>
</dbReference>
<evidence type="ECO:0000256" key="1">
    <source>
        <dbReference type="ARBA" id="ARBA00004883"/>
    </source>
</evidence>
<dbReference type="Proteomes" id="UP000427906">
    <property type="component" value="Chromosome"/>
</dbReference>
<dbReference type="CDD" id="cd05239">
    <property type="entry name" value="GDP_FS_SDR_e"/>
    <property type="match status" value="1"/>
</dbReference>
<feature type="site" description="Important for catalytic activity" evidence="9">
    <location>
        <position position="110"/>
    </location>
</feature>
<keyword evidence="4 9" id="KW-0521">NADP</keyword>
<dbReference type="GO" id="GO:0070401">
    <property type="term" value="F:NADP+ binding"/>
    <property type="evidence" value="ECO:0007669"/>
    <property type="project" value="UniProtKB-UniRule"/>
</dbReference>
<feature type="domain" description="NAD-dependent epimerase/dehydratase" evidence="11">
    <location>
        <begin position="7"/>
        <end position="192"/>
    </location>
</feature>
<dbReference type="OrthoDB" id="9811425at2"/>
<dbReference type="FunFam" id="3.40.50.720:FF:000101">
    <property type="entry name" value="GDP-L-fucose synthase"/>
    <property type="match status" value="1"/>
</dbReference>
<evidence type="ECO:0000256" key="10">
    <source>
        <dbReference type="SAM" id="MobiDB-lite"/>
    </source>
</evidence>
<keyword evidence="5 9" id="KW-0560">Oxidoreductase</keyword>
<comment type="pathway">
    <text evidence="1 9">Nucleotide-sugar biosynthesis; GDP-L-fucose biosynthesis via de novo pathway; GDP-L-fucose from GDP-alpha-D-mannose: step 2/2.</text>
</comment>
<dbReference type="RefSeq" id="WP_155316572.1">
    <property type="nucleotide sequence ID" value="NZ_AP021874.1"/>
</dbReference>
<dbReference type="EMBL" id="AP021874">
    <property type="protein sequence ID" value="BBO68403.1"/>
    <property type="molecule type" value="Genomic_DNA"/>
</dbReference>
<evidence type="ECO:0000256" key="5">
    <source>
        <dbReference type="ARBA" id="ARBA00023002"/>
    </source>
</evidence>
<name>A0A5K7YIP5_9BACT</name>
<dbReference type="Gene3D" id="3.40.50.720">
    <property type="entry name" value="NAD(P)-binding Rossmann-like Domain"/>
    <property type="match status" value="2"/>
</dbReference>
<reference evidence="12 13" key="1">
    <citation type="submission" date="2019-11" db="EMBL/GenBank/DDBJ databases">
        <title>Comparative genomics of hydrocarbon-degrading Desulfosarcina strains.</title>
        <authorList>
            <person name="Watanabe M."/>
            <person name="Kojima H."/>
            <person name="Fukui M."/>
        </authorList>
    </citation>
    <scope>NUCLEOTIDE SEQUENCE [LARGE SCALE GENOMIC DNA]</scope>
    <source>
        <strain evidence="12 13">PL12</strain>
    </source>
</reference>
<dbReference type="SUPFAM" id="SSF51735">
    <property type="entry name" value="NAD(P)-binding Rossmann-fold domains"/>
    <property type="match status" value="1"/>
</dbReference>
<proteinExistence type="inferred from homology"/>
<dbReference type="KEGG" id="dalk:DSCA_23330"/>
<dbReference type="AlphaFoldDB" id="A0A5K7YIP5"/>
<evidence type="ECO:0000259" key="11">
    <source>
        <dbReference type="Pfam" id="PF01370"/>
    </source>
</evidence>
<dbReference type="InterPro" id="IPR028614">
    <property type="entry name" value="GDP_fucose/colitose_synth"/>
</dbReference>
<evidence type="ECO:0000313" key="12">
    <source>
        <dbReference type="EMBL" id="BBO68403.1"/>
    </source>
</evidence>
<dbReference type="EC" id="1.1.1.271" evidence="3 9"/>
<feature type="site" description="Important for catalytic activity" evidence="9">
    <location>
        <position position="108"/>
    </location>
</feature>
<gene>
    <name evidence="12" type="primary">fcl_2</name>
    <name evidence="9" type="synonym">fcl</name>
    <name evidence="12" type="ORF">DSCA_23330</name>
</gene>
<protein>
    <recommendedName>
        <fullName evidence="3 9">GDP-L-fucose synthase</fullName>
        <ecNumber evidence="3 9">1.1.1.271</ecNumber>
    </recommendedName>
    <alternativeName>
        <fullName evidence="9">GDP-4-keto-6-deoxy-D-mannose-3,5-epimerase-4-reductase</fullName>
    </alternativeName>
</protein>
<keyword evidence="6 9" id="KW-0413">Isomerase</keyword>
<evidence type="ECO:0000313" key="13">
    <source>
        <dbReference type="Proteomes" id="UP000427906"/>
    </source>
</evidence>
<feature type="binding site" evidence="9">
    <location>
        <position position="141"/>
    </location>
    <ligand>
        <name>NADP(+)</name>
        <dbReference type="ChEBI" id="CHEBI:58349"/>
    </ligand>
</feature>
<accession>A0A5K7YIP5</accession>
<feature type="binding site" evidence="9">
    <location>
        <begin position="164"/>
        <end position="167"/>
    </location>
    <ligand>
        <name>NADP(+)</name>
        <dbReference type="ChEBI" id="CHEBI:58349"/>
    </ligand>
</feature>